<name>A0A9D7SHS3_9BACT</name>
<evidence type="ECO:0000256" key="9">
    <source>
        <dbReference type="PIRNR" id="PIRNR000094"/>
    </source>
</evidence>
<dbReference type="EMBL" id="JADKIO010000006">
    <property type="protein sequence ID" value="MBK9796784.1"/>
    <property type="molecule type" value="Genomic_DNA"/>
</dbReference>
<dbReference type="InterPro" id="IPR014358">
    <property type="entry name" value="Enoyl-ACP_Rdtase_NADH"/>
</dbReference>
<keyword evidence="6 9" id="KW-0520">NAD</keyword>
<feature type="binding site" evidence="12">
    <location>
        <begin position="23"/>
        <end position="24"/>
    </location>
    <ligand>
        <name>NAD(+)</name>
        <dbReference type="ChEBI" id="CHEBI:57540"/>
    </ligand>
</feature>
<evidence type="ECO:0000256" key="12">
    <source>
        <dbReference type="PIRSR" id="PIRSR000094-3"/>
    </source>
</evidence>
<evidence type="ECO:0000256" key="2">
    <source>
        <dbReference type="ARBA" id="ARBA00009233"/>
    </source>
</evidence>
<evidence type="ECO:0000256" key="1">
    <source>
        <dbReference type="ARBA" id="ARBA00005194"/>
    </source>
</evidence>
<protein>
    <recommendedName>
        <fullName evidence="9">Enoyl-[acyl-carrier-protein] reductase [NADH]</fullName>
        <ecNumber evidence="9">1.3.1.9</ecNumber>
    </recommendedName>
</protein>
<feature type="binding site" evidence="12">
    <location>
        <position position="96"/>
    </location>
    <ligand>
        <name>NAD(+)</name>
        <dbReference type="ChEBI" id="CHEBI:57540"/>
    </ligand>
</feature>
<dbReference type="FunFam" id="3.40.50.720:FF:000054">
    <property type="entry name" value="Enoyl-[acyl-carrier-protein] reductase [NADH]"/>
    <property type="match status" value="1"/>
</dbReference>
<feature type="active site" description="Proton acceptor" evidence="10">
    <location>
        <position position="159"/>
    </location>
</feature>
<dbReference type="AlphaFoldDB" id="A0A9D7SHS3"/>
<keyword evidence="8 9" id="KW-0275">Fatty acid biosynthesis</keyword>
<comment type="pathway">
    <text evidence="1">Lipid metabolism; fatty acid biosynthesis.</text>
</comment>
<evidence type="ECO:0000256" key="8">
    <source>
        <dbReference type="ARBA" id="ARBA00023160"/>
    </source>
</evidence>
<sequence length="277" mass="29416">MATKGGLLEGKRGLIIGVANKRSIAWGIAQKVSEAGAQLCLTYQNERLGDNVRELAAELKNPLLTMMDVGSDSQIVMAFDEIRKKWGRLDFVVHAVAYAPRQALEHRFVETSREDFRVAHDISAYSLAAVSHAATPLMPEGGSIVTLSYLGSERVVPGYNVMGVAKAALEASVRYLAADLGPQGIRVNAISAGPIKTLAASAIPGIGSKLKQHRSHTPLQRDTDQLEVGDAGVFLVSDMGRGITGQVLYVDGGFSIMAGCGKQWPAPPGSGFRASTD</sequence>
<accession>A0A9D7SHS3</accession>
<proteinExistence type="inferred from homology"/>
<dbReference type="GO" id="GO:0004318">
    <property type="term" value="F:enoyl-[acyl-carrier-protein] reductase (NADH) activity"/>
    <property type="evidence" value="ECO:0007669"/>
    <property type="project" value="UniProtKB-EC"/>
</dbReference>
<keyword evidence="3 9" id="KW-0444">Lipid biosynthesis</keyword>
<dbReference type="CDD" id="cd05372">
    <property type="entry name" value="ENR_SDR"/>
    <property type="match status" value="1"/>
</dbReference>
<evidence type="ECO:0000256" key="3">
    <source>
        <dbReference type="ARBA" id="ARBA00022516"/>
    </source>
</evidence>
<dbReference type="InterPro" id="IPR002347">
    <property type="entry name" value="SDR_fam"/>
</dbReference>
<keyword evidence="5 9" id="KW-0560">Oxidoreductase</keyword>
<feature type="binding site" evidence="12">
    <location>
        <position position="166"/>
    </location>
    <ligand>
        <name>NAD(+)</name>
        <dbReference type="ChEBI" id="CHEBI:57540"/>
    </ligand>
</feature>
<dbReference type="Pfam" id="PF13561">
    <property type="entry name" value="adh_short_C2"/>
    <property type="match status" value="1"/>
</dbReference>
<comment type="catalytic activity">
    <reaction evidence="9">
        <text>a 2,3-saturated acyl-[ACP] + NAD(+) = a (2E)-enoyl-[ACP] + NADH + H(+)</text>
        <dbReference type="Rhea" id="RHEA:10240"/>
        <dbReference type="Rhea" id="RHEA-COMP:9925"/>
        <dbReference type="Rhea" id="RHEA-COMP:9926"/>
        <dbReference type="ChEBI" id="CHEBI:15378"/>
        <dbReference type="ChEBI" id="CHEBI:57540"/>
        <dbReference type="ChEBI" id="CHEBI:57945"/>
        <dbReference type="ChEBI" id="CHEBI:78784"/>
        <dbReference type="ChEBI" id="CHEBI:78785"/>
        <dbReference type="EC" id="1.3.1.9"/>
    </reaction>
</comment>
<dbReference type="GO" id="GO:0006633">
    <property type="term" value="P:fatty acid biosynthetic process"/>
    <property type="evidence" value="ECO:0007669"/>
    <property type="project" value="UniProtKB-KW"/>
</dbReference>
<dbReference type="Proteomes" id="UP000886657">
    <property type="component" value="Unassembled WGS sequence"/>
</dbReference>
<dbReference type="Gene3D" id="3.40.50.720">
    <property type="entry name" value="NAD(P)-binding Rossmann-like Domain"/>
    <property type="match status" value="1"/>
</dbReference>
<organism evidence="13 14">
    <name type="scientific">Candidatus Geothrix skivensis</name>
    <dbReference type="NCBI Taxonomy" id="2954439"/>
    <lineage>
        <taxon>Bacteria</taxon>
        <taxon>Pseudomonadati</taxon>
        <taxon>Acidobacteriota</taxon>
        <taxon>Holophagae</taxon>
        <taxon>Holophagales</taxon>
        <taxon>Holophagaceae</taxon>
        <taxon>Geothrix</taxon>
    </lineage>
</organism>
<feature type="active site" description="Proton acceptor" evidence="10">
    <location>
        <position position="149"/>
    </location>
</feature>
<dbReference type="SUPFAM" id="SSF51735">
    <property type="entry name" value="NAD(P)-binding Rossmann-fold domains"/>
    <property type="match status" value="1"/>
</dbReference>
<dbReference type="PIRSF" id="PIRSF000094">
    <property type="entry name" value="Enoyl-ACP_rdct"/>
    <property type="match status" value="1"/>
</dbReference>
<evidence type="ECO:0000256" key="6">
    <source>
        <dbReference type="ARBA" id="ARBA00023027"/>
    </source>
</evidence>
<evidence type="ECO:0000256" key="5">
    <source>
        <dbReference type="ARBA" id="ARBA00023002"/>
    </source>
</evidence>
<evidence type="ECO:0000256" key="7">
    <source>
        <dbReference type="ARBA" id="ARBA00023098"/>
    </source>
</evidence>
<comment type="caution">
    <text evidence="13">The sequence shown here is derived from an EMBL/GenBank/DDBJ whole genome shotgun (WGS) entry which is preliminary data.</text>
</comment>
<keyword evidence="4" id="KW-0276">Fatty acid metabolism</keyword>
<evidence type="ECO:0000256" key="11">
    <source>
        <dbReference type="PIRSR" id="PIRSR000094-2"/>
    </source>
</evidence>
<dbReference type="EC" id="1.3.1.9" evidence="9"/>
<evidence type="ECO:0000256" key="4">
    <source>
        <dbReference type="ARBA" id="ARBA00022832"/>
    </source>
</evidence>
<dbReference type="InterPro" id="IPR036291">
    <property type="entry name" value="NAD(P)-bd_dom_sf"/>
</dbReference>
<gene>
    <name evidence="13" type="ORF">IPP58_09850</name>
</gene>
<dbReference type="PANTHER" id="PTHR43159">
    <property type="entry name" value="ENOYL-[ACYL-CARRIER-PROTEIN] REDUCTASE"/>
    <property type="match status" value="1"/>
</dbReference>
<reference evidence="13" key="1">
    <citation type="submission" date="2020-10" db="EMBL/GenBank/DDBJ databases">
        <title>Connecting structure to function with the recovery of over 1000 high-quality activated sludge metagenome-assembled genomes encoding full-length rRNA genes using long-read sequencing.</title>
        <authorList>
            <person name="Singleton C.M."/>
            <person name="Petriglieri F."/>
            <person name="Kristensen J.M."/>
            <person name="Kirkegaard R.H."/>
            <person name="Michaelsen T.Y."/>
            <person name="Andersen M.H."/>
            <person name="Karst S.M."/>
            <person name="Dueholm M.S."/>
            <person name="Nielsen P.H."/>
            <person name="Albertsen M."/>
        </authorList>
    </citation>
    <scope>NUCLEOTIDE SEQUENCE</scope>
    <source>
        <strain evidence="13">Skiv_18-Q3-R9-52_MAXAC.067</strain>
    </source>
</reference>
<keyword evidence="7" id="KW-0443">Lipid metabolism</keyword>
<evidence type="ECO:0000313" key="14">
    <source>
        <dbReference type="Proteomes" id="UP000886657"/>
    </source>
</evidence>
<feature type="binding site" evidence="12">
    <location>
        <begin position="68"/>
        <end position="69"/>
    </location>
    <ligand>
        <name>NAD(+)</name>
        <dbReference type="ChEBI" id="CHEBI:57540"/>
    </ligand>
</feature>
<dbReference type="Gene3D" id="1.10.8.400">
    <property type="entry name" value="Enoyl acyl carrier protein reductase"/>
    <property type="match status" value="1"/>
</dbReference>
<feature type="binding site" evidence="11">
    <location>
        <position position="99"/>
    </location>
    <ligand>
        <name>substrate</name>
    </ligand>
</feature>
<comment type="similarity">
    <text evidence="2 9">Belongs to the short-chain dehydrogenases/reductases (SDR) family. FabI subfamily.</text>
</comment>
<evidence type="ECO:0000256" key="10">
    <source>
        <dbReference type="PIRSR" id="PIRSR000094-1"/>
    </source>
</evidence>
<feature type="binding site" evidence="12">
    <location>
        <begin position="195"/>
        <end position="199"/>
    </location>
    <ligand>
        <name>NAD(+)</name>
        <dbReference type="ChEBI" id="CHEBI:57540"/>
    </ligand>
</feature>
<feature type="binding site" evidence="12">
    <location>
        <position position="17"/>
    </location>
    <ligand>
        <name>NAD(+)</name>
        <dbReference type="ChEBI" id="CHEBI:57540"/>
    </ligand>
</feature>
<evidence type="ECO:0000313" key="13">
    <source>
        <dbReference type="EMBL" id="MBK9796784.1"/>
    </source>
</evidence>
<dbReference type="PRINTS" id="PR00081">
    <property type="entry name" value="GDHRDH"/>
</dbReference>
<dbReference type="PANTHER" id="PTHR43159:SF2">
    <property type="entry name" value="ENOYL-[ACYL-CARRIER-PROTEIN] REDUCTASE [NADH], CHLOROPLASTIC"/>
    <property type="match status" value="1"/>
</dbReference>
<feature type="binding site" evidence="12">
    <location>
        <position position="44"/>
    </location>
    <ligand>
        <name>NAD(+)</name>
        <dbReference type="ChEBI" id="CHEBI:57540"/>
    </ligand>
</feature>